<reference evidence="5" key="1">
    <citation type="submission" date="2020-02" db="EMBL/GenBank/DDBJ databases">
        <authorList>
            <person name="Meier V. D."/>
        </authorList>
    </citation>
    <scope>NUCLEOTIDE SEQUENCE</scope>
    <source>
        <strain evidence="5">AVDCRST_MAG34</strain>
    </source>
</reference>
<protein>
    <submittedName>
        <fullName evidence="5">Uncharacterized methyltransferase SCO7062</fullName>
    </submittedName>
</protein>
<proteinExistence type="predicted"/>
<evidence type="ECO:0000256" key="1">
    <source>
        <dbReference type="ARBA" id="ARBA00022603"/>
    </source>
</evidence>
<dbReference type="SUPFAM" id="SSF53335">
    <property type="entry name" value="S-adenosyl-L-methionine-dependent methyltransferases"/>
    <property type="match status" value="1"/>
</dbReference>
<feature type="domain" description="Methyltransferase" evidence="4">
    <location>
        <begin position="98"/>
        <end position="167"/>
    </location>
</feature>
<keyword evidence="2 5" id="KW-0808">Transferase</keyword>
<dbReference type="EMBL" id="CADCUI010000027">
    <property type="protein sequence ID" value="CAA9345536.1"/>
    <property type="molecule type" value="Genomic_DNA"/>
</dbReference>
<dbReference type="GO" id="GO:0008276">
    <property type="term" value="F:protein methyltransferase activity"/>
    <property type="evidence" value="ECO:0007669"/>
    <property type="project" value="InterPro"/>
</dbReference>
<dbReference type="NCBIfam" id="TIGR03704">
    <property type="entry name" value="PrmC_rel_meth"/>
    <property type="match status" value="1"/>
</dbReference>
<dbReference type="InterPro" id="IPR004556">
    <property type="entry name" value="HemK-like"/>
</dbReference>
<gene>
    <name evidence="5" type="ORF">AVDCRST_MAG34-1219</name>
</gene>
<dbReference type="InterPro" id="IPR022446">
    <property type="entry name" value="MeTrfrase_put"/>
</dbReference>
<accession>A0A6J4M1I4</accession>
<keyword evidence="1 5" id="KW-0489">Methyltransferase</keyword>
<evidence type="ECO:0000259" key="4">
    <source>
        <dbReference type="Pfam" id="PF13649"/>
    </source>
</evidence>
<dbReference type="PANTHER" id="PTHR18895">
    <property type="entry name" value="HEMK METHYLTRANSFERASE"/>
    <property type="match status" value="1"/>
</dbReference>
<dbReference type="AlphaFoldDB" id="A0A6J4M1I4"/>
<name>A0A6J4M1I4_9ACTN</name>
<dbReference type="GO" id="GO:0032259">
    <property type="term" value="P:methylation"/>
    <property type="evidence" value="ECO:0007669"/>
    <property type="project" value="UniProtKB-KW"/>
</dbReference>
<dbReference type="NCBIfam" id="TIGR00536">
    <property type="entry name" value="hemK_fam"/>
    <property type="match status" value="1"/>
</dbReference>
<dbReference type="InterPro" id="IPR041698">
    <property type="entry name" value="Methyltransf_25"/>
</dbReference>
<evidence type="ECO:0000256" key="2">
    <source>
        <dbReference type="ARBA" id="ARBA00022679"/>
    </source>
</evidence>
<dbReference type="CDD" id="cd02440">
    <property type="entry name" value="AdoMet_MTases"/>
    <property type="match status" value="1"/>
</dbReference>
<sequence>MTDGPAPDLASLVARLRVAGCVYAEEEAALLSEAANGLASLDVLAGRRLAGEPLEQVVGWVAFAGLRLAVAPDVFVPRRRTELLVREAARWAQPGAVVLDMCCGSGAVAAALEAAVPGLDVWATDVDPAAQACARRNLPPPARVLGGDLFAALPPALRGQVDLLVASPPYVPTAALPLMPREARLHEPRAALDGGHDGLAVHRRLLAEAVDWLAPGGHVVLECGEDQTAELTRQFSTYGLGAHGVHDALTGGSVVVGTGEGPSAGFL</sequence>
<dbReference type="InterPro" id="IPR029063">
    <property type="entry name" value="SAM-dependent_MTases_sf"/>
</dbReference>
<evidence type="ECO:0000313" key="5">
    <source>
        <dbReference type="EMBL" id="CAA9345536.1"/>
    </source>
</evidence>
<dbReference type="PANTHER" id="PTHR18895:SF74">
    <property type="entry name" value="MTRF1L RELEASE FACTOR GLUTAMINE METHYLTRANSFERASE"/>
    <property type="match status" value="1"/>
</dbReference>
<dbReference type="Pfam" id="PF13649">
    <property type="entry name" value="Methyltransf_25"/>
    <property type="match status" value="1"/>
</dbReference>
<dbReference type="InterPro" id="IPR050320">
    <property type="entry name" value="N5-glutamine_MTase"/>
</dbReference>
<evidence type="ECO:0000256" key="3">
    <source>
        <dbReference type="ARBA" id="ARBA00022691"/>
    </source>
</evidence>
<organism evidence="5">
    <name type="scientific">uncultured Nocardioidaceae bacterium</name>
    <dbReference type="NCBI Taxonomy" id="253824"/>
    <lineage>
        <taxon>Bacteria</taxon>
        <taxon>Bacillati</taxon>
        <taxon>Actinomycetota</taxon>
        <taxon>Actinomycetes</taxon>
        <taxon>Propionibacteriales</taxon>
        <taxon>Nocardioidaceae</taxon>
        <taxon>environmental samples</taxon>
    </lineage>
</organism>
<dbReference type="Gene3D" id="3.40.50.150">
    <property type="entry name" value="Vaccinia Virus protein VP39"/>
    <property type="match status" value="1"/>
</dbReference>
<keyword evidence="3" id="KW-0949">S-adenosyl-L-methionine</keyword>